<dbReference type="GO" id="GO:0005975">
    <property type="term" value="P:carbohydrate metabolic process"/>
    <property type="evidence" value="ECO:0007669"/>
    <property type="project" value="InterPro"/>
</dbReference>
<dbReference type="GO" id="GO:0036503">
    <property type="term" value="P:ERAD pathway"/>
    <property type="evidence" value="ECO:0007669"/>
    <property type="project" value="UniProtKB-ARBA"/>
</dbReference>
<reference evidence="14 15" key="1">
    <citation type="journal article" date="2015" name="Genome Biol. Evol.">
        <title>Phylogenomic analyses indicate that early fungi evolved digesting cell walls of algal ancestors of land plants.</title>
        <authorList>
            <person name="Chang Y."/>
            <person name="Wang S."/>
            <person name="Sekimoto S."/>
            <person name="Aerts A.L."/>
            <person name="Choi C."/>
            <person name="Clum A."/>
            <person name="LaButti K.M."/>
            <person name="Lindquist E.A."/>
            <person name="Yee Ngan C."/>
            <person name="Ohm R.A."/>
            <person name="Salamov A.A."/>
            <person name="Grigoriev I.V."/>
            <person name="Spatafora J.W."/>
            <person name="Berbee M.L."/>
        </authorList>
    </citation>
    <scope>NUCLEOTIDE SEQUENCE [LARGE SCALE GENOMIC DNA]</scope>
    <source>
        <strain evidence="14 15">NRRL 1564</strain>
    </source>
</reference>
<dbReference type="STRING" id="763665.A0A2G5B2K6"/>
<evidence type="ECO:0000256" key="2">
    <source>
        <dbReference type="ARBA" id="ARBA00004922"/>
    </source>
</evidence>
<dbReference type="InterPro" id="IPR001382">
    <property type="entry name" value="Glyco_hydro_47"/>
</dbReference>
<feature type="non-terminal residue" evidence="14">
    <location>
        <position position="1"/>
    </location>
</feature>
<keyword evidence="7 12" id="KW-1015">Disulfide bond</keyword>
<comment type="catalytic activity">
    <reaction evidence="9">
        <text>N(4)-(alpha-D-Man-(1-&gt;2)-alpha-D-Man-(1-&gt;2)-alpha-D-Man-(1-&gt;3)-[alpha-D-Man-(1-&gt;2)-alpha-D-Man-(1-&gt;3)-[alpha-D-Man-(1-&gt;2)-alpha-D-Man-(1-&gt;6)]-alpha-D-Man-(1-&gt;6)]-beta-D-Man-(1-&gt;4)-beta-D-GlcNAc-(1-&gt;4)-beta-D-GlcNAc)-L-asparaginyl-[protein] (N-glucan mannose isomer 9A1,2,3B1,2,3) + 4 H2O = N(4)-(alpha-D-Man-(1-&gt;3)-[alpha-D-Man-(1-&gt;3)-[alpha-D-Man-(1-&gt;6)]-alpha-D-Man-(1-&gt;6)]-beta-D-Man-(1-&gt;4)-beta-D-GlcNAc-(1-&gt;4)-beta-D-GlcNAc)-L-asparaginyl-[protein] (N-glucan mannose isomer 5A1,2) + 4 beta-D-mannose</text>
        <dbReference type="Rhea" id="RHEA:56008"/>
        <dbReference type="Rhea" id="RHEA-COMP:14356"/>
        <dbReference type="Rhea" id="RHEA-COMP:14367"/>
        <dbReference type="ChEBI" id="CHEBI:15377"/>
        <dbReference type="ChEBI" id="CHEBI:28563"/>
        <dbReference type="ChEBI" id="CHEBI:59087"/>
        <dbReference type="ChEBI" id="CHEBI:139493"/>
        <dbReference type="EC" id="3.2.1.113"/>
    </reaction>
</comment>
<evidence type="ECO:0000256" key="7">
    <source>
        <dbReference type="ARBA" id="ARBA00023157"/>
    </source>
</evidence>
<dbReference type="GO" id="GO:0016020">
    <property type="term" value="C:membrane"/>
    <property type="evidence" value="ECO:0007669"/>
    <property type="project" value="InterPro"/>
</dbReference>
<feature type="active site" description="Proton donor" evidence="10">
    <location>
        <position position="322"/>
    </location>
</feature>
<evidence type="ECO:0000313" key="14">
    <source>
        <dbReference type="EMBL" id="PIA13221.1"/>
    </source>
</evidence>
<dbReference type="Proteomes" id="UP000242474">
    <property type="component" value="Unassembled WGS sequence"/>
</dbReference>
<feature type="active site" evidence="10">
    <location>
        <position position="215"/>
    </location>
</feature>
<sequence length="450" mass="51050">RQNAVREAMVHAWKGYTTYAFGKDELQPLSHSHNQRWGNWSISLVDALDTLYLFGMLDEYEEAKKYVQNIDFKRSPKGHRVPVFEMTIRALGGLLGAYELDQDPMLLKKAQEVGDTLVQAFDTPTGIPQPNIDLNDISSKVNEELCIAEAGSLQLEFAKLSHLTGNSTYRKLAERAGEALEAAERQHRGLYPMYININTGKYSPLSNYSVGGLVDSFYEYMLKQYILHGGREKKYMEQYVTATEAIANNLVRTTQRGLSFIGTMSSTGEFYREMEHLTCFYPGLLALGAQVTGRKQDLALAEDLTRTCFLSYRTMATGLGPERFSFPENDSNVHKLDVEGLGMKVTDARYLLRPETLESIFLLYRATGDKKYQDWGWSIFMAIEEHTKVDGGYAAMVDVRKPDGRNNLIDSMESFFLAETLKYLYLLFSPLELIPLDRYVLNTEGHPLSI</sequence>
<evidence type="ECO:0000256" key="9">
    <source>
        <dbReference type="ARBA" id="ARBA00048605"/>
    </source>
</evidence>
<name>A0A2G5B2K6_COERN</name>
<evidence type="ECO:0000256" key="13">
    <source>
        <dbReference type="RuleBase" id="RU361193"/>
    </source>
</evidence>
<dbReference type="GO" id="GO:0005783">
    <property type="term" value="C:endoplasmic reticulum"/>
    <property type="evidence" value="ECO:0007669"/>
    <property type="project" value="TreeGrafter"/>
</dbReference>
<dbReference type="Gene3D" id="1.50.10.10">
    <property type="match status" value="1"/>
</dbReference>
<comment type="cofactor">
    <cofactor evidence="1 11">
        <name>Ca(2+)</name>
        <dbReference type="ChEBI" id="CHEBI:29108"/>
    </cofactor>
</comment>
<evidence type="ECO:0000256" key="4">
    <source>
        <dbReference type="ARBA" id="ARBA00022723"/>
    </source>
</evidence>
<dbReference type="PRINTS" id="PR00747">
    <property type="entry name" value="GLYHDRLASE47"/>
</dbReference>
<proteinExistence type="inferred from homology"/>
<dbReference type="InterPro" id="IPR036026">
    <property type="entry name" value="Seven-hairpin_glycosidases"/>
</dbReference>
<evidence type="ECO:0000256" key="8">
    <source>
        <dbReference type="ARBA" id="ARBA00047669"/>
    </source>
</evidence>
<dbReference type="SUPFAM" id="SSF48225">
    <property type="entry name" value="Seven-hairpin glycosidases"/>
    <property type="match status" value="1"/>
</dbReference>
<keyword evidence="4 11" id="KW-0479">Metal-binding</keyword>
<evidence type="ECO:0000256" key="3">
    <source>
        <dbReference type="ARBA" id="ARBA00007658"/>
    </source>
</evidence>
<comment type="similarity">
    <text evidence="3 13">Belongs to the glycosyl hydrolase 47 family.</text>
</comment>
<keyword evidence="15" id="KW-1185">Reference proteome</keyword>
<gene>
    <name evidence="14" type="ORF">COEREDRAFT_18836</name>
</gene>
<accession>A0A2G5B2K6</accession>
<protein>
    <recommendedName>
        <fullName evidence="13">alpha-1,2-Mannosidase</fullName>
        <ecNumber evidence="13">3.2.1.-</ecNumber>
    </recommendedName>
</protein>
<dbReference type="EMBL" id="KZ303543">
    <property type="protein sequence ID" value="PIA13221.1"/>
    <property type="molecule type" value="Genomic_DNA"/>
</dbReference>
<dbReference type="InterPro" id="IPR050749">
    <property type="entry name" value="Glycosyl_Hydrolase_47"/>
</dbReference>
<evidence type="ECO:0000256" key="11">
    <source>
        <dbReference type="PIRSR" id="PIRSR601382-2"/>
    </source>
</evidence>
<evidence type="ECO:0000256" key="1">
    <source>
        <dbReference type="ARBA" id="ARBA00001913"/>
    </source>
</evidence>
<keyword evidence="6 11" id="KW-0106">Calcium</keyword>
<dbReference type="GO" id="GO:0004571">
    <property type="term" value="F:mannosyl-oligosaccharide 1,2-alpha-mannosidase activity"/>
    <property type="evidence" value="ECO:0007669"/>
    <property type="project" value="UniProtKB-EC"/>
</dbReference>
<evidence type="ECO:0000256" key="5">
    <source>
        <dbReference type="ARBA" id="ARBA00022801"/>
    </source>
</evidence>
<evidence type="ECO:0000256" key="10">
    <source>
        <dbReference type="PIRSR" id="PIRSR601382-1"/>
    </source>
</evidence>
<evidence type="ECO:0000256" key="12">
    <source>
        <dbReference type="PIRSR" id="PIRSR601382-3"/>
    </source>
</evidence>
<dbReference type="AlphaFoldDB" id="A0A2G5B2K6"/>
<dbReference type="OrthoDB" id="8118055at2759"/>
<dbReference type="InterPro" id="IPR012341">
    <property type="entry name" value="6hp_glycosidase-like_sf"/>
</dbReference>
<keyword evidence="13" id="KW-0326">Glycosidase</keyword>
<feature type="binding site" evidence="11">
    <location>
        <position position="443"/>
    </location>
    <ligand>
        <name>Ca(2+)</name>
        <dbReference type="ChEBI" id="CHEBI:29108"/>
    </ligand>
</feature>
<feature type="active site" evidence="10">
    <location>
        <position position="355"/>
    </location>
</feature>
<dbReference type="PANTHER" id="PTHR11742">
    <property type="entry name" value="MANNOSYL-OLIGOSACCHARIDE ALPHA-1,2-MANNOSIDASE-RELATED"/>
    <property type="match status" value="1"/>
</dbReference>
<dbReference type="Pfam" id="PF01532">
    <property type="entry name" value="Glyco_hydro_47"/>
    <property type="match status" value="1"/>
</dbReference>
<evidence type="ECO:0000313" key="15">
    <source>
        <dbReference type="Proteomes" id="UP000242474"/>
    </source>
</evidence>
<feature type="disulfide bond" evidence="12">
    <location>
        <begin position="279"/>
        <end position="308"/>
    </location>
</feature>
<comment type="catalytic activity">
    <reaction evidence="8">
        <text>N(4)-(alpha-D-Man-(1-&gt;2)-alpha-D-Man-(1-&gt;2)-alpha-D-Man-(1-&gt;3)-[alpha-D-Man-(1-&gt;3)-[alpha-D-Man-(1-&gt;2)-alpha-D-Man-(1-&gt;6)]-alpha-D-Man-(1-&gt;6)]-beta-D-Man-(1-&gt;4)-beta-D-GlcNAc-(1-&gt;4)-beta-D-GlcNAc)-L-asparaginyl-[protein] (N-glucan mannose isomer 8A1,2,3B1,3) + 3 H2O = N(4)-(alpha-D-Man-(1-&gt;3)-[alpha-D-Man-(1-&gt;3)-[alpha-D-Man-(1-&gt;6)]-alpha-D-Man-(1-&gt;6)]-beta-D-Man-(1-&gt;4)-beta-D-GlcNAc-(1-&gt;4)-beta-D-GlcNAc)-L-asparaginyl-[protein] (N-glucan mannose isomer 5A1,2) + 3 beta-D-mannose</text>
        <dbReference type="Rhea" id="RHEA:56028"/>
        <dbReference type="Rhea" id="RHEA-COMP:14358"/>
        <dbReference type="Rhea" id="RHEA-COMP:14367"/>
        <dbReference type="ChEBI" id="CHEBI:15377"/>
        <dbReference type="ChEBI" id="CHEBI:28563"/>
        <dbReference type="ChEBI" id="CHEBI:59087"/>
        <dbReference type="ChEBI" id="CHEBI:60628"/>
        <dbReference type="EC" id="3.2.1.113"/>
    </reaction>
</comment>
<dbReference type="EC" id="3.2.1.-" evidence="13"/>
<organism evidence="14 15">
    <name type="scientific">Coemansia reversa (strain ATCC 12441 / NRRL 1564)</name>
    <dbReference type="NCBI Taxonomy" id="763665"/>
    <lineage>
        <taxon>Eukaryota</taxon>
        <taxon>Fungi</taxon>
        <taxon>Fungi incertae sedis</taxon>
        <taxon>Zoopagomycota</taxon>
        <taxon>Kickxellomycotina</taxon>
        <taxon>Kickxellomycetes</taxon>
        <taxon>Kickxellales</taxon>
        <taxon>Kickxellaceae</taxon>
        <taxon>Coemansia</taxon>
    </lineage>
</organism>
<feature type="active site" description="Proton donor" evidence="10">
    <location>
        <position position="85"/>
    </location>
</feature>
<evidence type="ECO:0000256" key="6">
    <source>
        <dbReference type="ARBA" id="ARBA00022837"/>
    </source>
</evidence>
<keyword evidence="5 13" id="KW-0378">Hydrolase</keyword>
<dbReference type="GO" id="GO:0005509">
    <property type="term" value="F:calcium ion binding"/>
    <property type="evidence" value="ECO:0007669"/>
    <property type="project" value="InterPro"/>
</dbReference>
<comment type="pathway">
    <text evidence="2">Protein modification; protein glycosylation.</text>
</comment>
<feature type="non-terminal residue" evidence="14">
    <location>
        <position position="450"/>
    </location>
</feature>
<dbReference type="PANTHER" id="PTHR11742:SF55">
    <property type="entry name" value="ENDOPLASMIC RETICULUM MANNOSYL-OLIGOSACCHARIDE 1,2-ALPHA-MANNOSIDASE"/>
    <property type="match status" value="1"/>
</dbReference>